<evidence type="ECO:0000313" key="7">
    <source>
        <dbReference type="Proteomes" id="UP000290848"/>
    </source>
</evidence>
<comment type="similarity">
    <text evidence="5">Belongs to the KdsB family.</text>
</comment>
<comment type="caution">
    <text evidence="6">The sequence shown here is derived from an EMBL/GenBank/DDBJ whole genome shotgun (WGS) entry which is preliminary data.</text>
</comment>
<evidence type="ECO:0000313" key="6">
    <source>
        <dbReference type="EMBL" id="RXF72502.1"/>
    </source>
</evidence>
<dbReference type="EMBL" id="RXOC01000001">
    <property type="protein sequence ID" value="RXF72502.1"/>
    <property type="molecule type" value="Genomic_DNA"/>
</dbReference>
<organism evidence="6 7">
    <name type="scientific">Arcticibacter tournemirensis</name>
    <dbReference type="NCBI Taxonomy" id="699437"/>
    <lineage>
        <taxon>Bacteria</taxon>
        <taxon>Pseudomonadati</taxon>
        <taxon>Bacteroidota</taxon>
        <taxon>Sphingobacteriia</taxon>
        <taxon>Sphingobacteriales</taxon>
        <taxon>Sphingobacteriaceae</taxon>
        <taxon>Arcticibacter</taxon>
    </lineage>
</organism>
<dbReference type="GO" id="GO:0033468">
    <property type="term" value="P:CMP-keto-3-deoxy-D-manno-octulosonic acid biosynthetic process"/>
    <property type="evidence" value="ECO:0007669"/>
    <property type="project" value="UniProtKB-UniRule"/>
</dbReference>
<sequence length="264" mass="29578">MDINSHTTSAEGQNNLPRILGIIPARFASTRFPGKPLIDINGKSMIQRVYERAMQSLKLDEVVVATDDERILLHVNDFGGRAILTSQAHQSGTDRCAEAADKLPGFNIIINIQGDEPYIDSRQIDLLASCFADSETKLATLVKNITTTEELNNPNSPKVVLNKNFEALYFSRAAIPYMRGKENEDWVTEHTFYKHIGIYGYRRETLQAITKLPISLLEKAESLEQLRWIENGYKIKVAVTDIETKAIDTPADLENILKDSGQGL</sequence>
<dbReference type="NCBIfam" id="NF009905">
    <property type="entry name" value="PRK13368.1"/>
    <property type="match status" value="1"/>
</dbReference>
<dbReference type="NCBIfam" id="TIGR00466">
    <property type="entry name" value="kdsB"/>
    <property type="match status" value="1"/>
</dbReference>
<dbReference type="AlphaFoldDB" id="A0A4V1KJ04"/>
<comment type="catalytic activity">
    <reaction evidence="5">
        <text>3-deoxy-alpha-D-manno-oct-2-ulosonate + CTP = CMP-3-deoxy-beta-D-manno-octulosonate + diphosphate</text>
        <dbReference type="Rhea" id="RHEA:23448"/>
        <dbReference type="ChEBI" id="CHEBI:33019"/>
        <dbReference type="ChEBI" id="CHEBI:37563"/>
        <dbReference type="ChEBI" id="CHEBI:85986"/>
        <dbReference type="ChEBI" id="CHEBI:85987"/>
        <dbReference type="EC" id="2.7.7.38"/>
    </reaction>
</comment>
<dbReference type="PANTHER" id="PTHR42866:SF2">
    <property type="entry name" value="3-DEOXY-MANNO-OCTULOSONATE CYTIDYLYLTRANSFERASE, MITOCHONDRIAL"/>
    <property type="match status" value="1"/>
</dbReference>
<protein>
    <recommendedName>
        <fullName evidence="5">3-deoxy-manno-octulosonate cytidylyltransferase</fullName>
        <ecNumber evidence="5">2.7.7.38</ecNumber>
    </recommendedName>
    <alternativeName>
        <fullName evidence="5">CMP-2-keto-3-deoxyoctulosonic acid synthase</fullName>
        <shortName evidence="5">CKS</shortName>
        <shortName evidence="5">CMP-KDO synthase</shortName>
    </alternativeName>
</protein>
<keyword evidence="3 5" id="KW-0548">Nucleotidyltransferase</keyword>
<dbReference type="InterPro" id="IPR029044">
    <property type="entry name" value="Nucleotide-diphossugar_trans"/>
</dbReference>
<dbReference type="GO" id="GO:0008690">
    <property type="term" value="F:3-deoxy-manno-octulosonate cytidylyltransferase activity"/>
    <property type="evidence" value="ECO:0007669"/>
    <property type="project" value="UniProtKB-UniRule"/>
</dbReference>
<dbReference type="UniPathway" id="UPA00358">
    <property type="reaction ID" value="UER00476"/>
</dbReference>
<gene>
    <name evidence="5 6" type="primary">kdsB</name>
    <name evidence="6" type="ORF">EKH83_01925</name>
</gene>
<dbReference type="PANTHER" id="PTHR42866">
    <property type="entry name" value="3-DEOXY-MANNO-OCTULOSONATE CYTIDYLYLTRANSFERASE"/>
    <property type="match status" value="1"/>
</dbReference>
<dbReference type="RefSeq" id="WP_128767686.1">
    <property type="nucleotide sequence ID" value="NZ_RXOC01000001.1"/>
</dbReference>
<reference evidence="6 7" key="1">
    <citation type="submission" date="2018-12" db="EMBL/GenBank/DDBJ databases">
        <title>The Draft Genome Sequence of the Soil Bacterium Pedobacter tournemirensis R1.</title>
        <authorList>
            <person name="He J."/>
        </authorList>
    </citation>
    <scope>NUCLEOTIDE SEQUENCE [LARGE SCALE GENOMIC DNA]</scope>
    <source>
        <strain evidence="6 7">R1</strain>
    </source>
</reference>
<dbReference type="GO" id="GO:0009103">
    <property type="term" value="P:lipopolysaccharide biosynthetic process"/>
    <property type="evidence" value="ECO:0007669"/>
    <property type="project" value="UniProtKB-UniRule"/>
</dbReference>
<dbReference type="InterPro" id="IPR004528">
    <property type="entry name" value="KdsB"/>
</dbReference>
<evidence type="ECO:0000256" key="3">
    <source>
        <dbReference type="ARBA" id="ARBA00022695"/>
    </source>
</evidence>
<dbReference type="Pfam" id="PF02348">
    <property type="entry name" value="CTP_transf_3"/>
    <property type="match status" value="1"/>
</dbReference>
<dbReference type="GO" id="GO:0005829">
    <property type="term" value="C:cytosol"/>
    <property type="evidence" value="ECO:0007669"/>
    <property type="project" value="TreeGrafter"/>
</dbReference>
<dbReference type="Proteomes" id="UP000290848">
    <property type="component" value="Unassembled WGS sequence"/>
</dbReference>
<comment type="subcellular location">
    <subcellularLocation>
        <location evidence="5">Cytoplasm</location>
    </subcellularLocation>
    <subcellularLocation>
        <location evidence="1">Membrane</location>
    </subcellularLocation>
</comment>
<dbReference type="GO" id="GO:0016020">
    <property type="term" value="C:membrane"/>
    <property type="evidence" value="ECO:0007669"/>
    <property type="project" value="UniProtKB-SubCell"/>
</dbReference>
<keyword evidence="4 5" id="KW-0448">Lipopolysaccharide biosynthesis</keyword>
<evidence type="ECO:0000256" key="5">
    <source>
        <dbReference type="HAMAP-Rule" id="MF_00057"/>
    </source>
</evidence>
<dbReference type="InterPro" id="IPR003329">
    <property type="entry name" value="Cytidylyl_trans"/>
</dbReference>
<proteinExistence type="inferred from homology"/>
<dbReference type="HAMAP" id="MF_00057">
    <property type="entry name" value="KdsB"/>
    <property type="match status" value="1"/>
</dbReference>
<evidence type="ECO:0000256" key="2">
    <source>
        <dbReference type="ARBA" id="ARBA00022679"/>
    </source>
</evidence>
<comment type="function">
    <text evidence="5">Activates KDO (a required 8-carbon sugar) for incorporation into bacterial lipopolysaccharide in Gram-negative bacteria.</text>
</comment>
<dbReference type="EC" id="2.7.7.38" evidence="5"/>
<dbReference type="Gene3D" id="3.90.550.10">
    <property type="entry name" value="Spore Coat Polysaccharide Biosynthesis Protein SpsA, Chain A"/>
    <property type="match status" value="1"/>
</dbReference>
<evidence type="ECO:0000256" key="4">
    <source>
        <dbReference type="ARBA" id="ARBA00022985"/>
    </source>
</evidence>
<keyword evidence="2 5" id="KW-0808">Transferase</keyword>
<accession>A0A4V1KJ04</accession>
<comment type="pathway">
    <text evidence="5">Nucleotide-sugar biosynthesis; CMP-3-deoxy-D-manno-octulosonate biosynthesis; CMP-3-deoxy-D-manno-octulosonate from 3-deoxy-D-manno-octulosonate and CTP: step 1/1.</text>
</comment>
<dbReference type="NCBIfam" id="NF003952">
    <property type="entry name" value="PRK05450.1-5"/>
    <property type="match status" value="1"/>
</dbReference>
<name>A0A4V1KJ04_9SPHI</name>
<dbReference type="CDD" id="cd02517">
    <property type="entry name" value="CMP-KDO-Synthetase"/>
    <property type="match status" value="1"/>
</dbReference>
<keyword evidence="5" id="KW-0963">Cytoplasm</keyword>
<evidence type="ECO:0000256" key="1">
    <source>
        <dbReference type="ARBA" id="ARBA00004370"/>
    </source>
</evidence>
<dbReference type="NCBIfam" id="NF003950">
    <property type="entry name" value="PRK05450.1-3"/>
    <property type="match status" value="1"/>
</dbReference>
<dbReference type="SUPFAM" id="SSF53448">
    <property type="entry name" value="Nucleotide-diphospho-sugar transferases"/>
    <property type="match status" value="1"/>
</dbReference>
<dbReference type="FunFam" id="3.90.550.10:FF:000011">
    <property type="entry name" value="3-deoxy-manno-octulosonate cytidylyltransferase"/>
    <property type="match status" value="1"/>
</dbReference>